<dbReference type="GO" id="GO:0005524">
    <property type="term" value="F:ATP binding"/>
    <property type="evidence" value="ECO:0007669"/>
    <property type="project" value="UniProtKB-KW"/>
</dbReference>
<proteinExistence type="predicted"/>
<dbReference type="InterPro" id="IPR029056">
    <property type="entry name" value="Ribokinase-like"/>
</dbReference>
<evidence type="ECO:0000256" key="1">
    <source>
        <dbReference type="ARBA" id="ARBA00012104"/>
    </source>
</evidence>
<gene>
    <name evidence="8" type="ORF">IAC43_07935</name>
</gene>
<dbReference type="AlphaFoldDB" id="A0A9D1H737"/>
<dbReference type="Gene3D" id="3.40.1190.20">
    <property type="match status" value="1"/>
</dbReference>
<protein>
    <recommendedName>
        <fullName evidence="1">pyridoxal kinase</fullName>
        <ecNumber evidence="1">2.7.1.35</ecNumber>
    </recommendedName>
</protein>
<name>A0A9D1H737_9FIRM</name>
<keyword evidence="2 8" id="KW-0808">Transferase</keyword>
<evidence type="ECO:0000256" key="3">
    <source>
        <dbReference type="ARBA" id="ARBA00022741"/>
    </source>
</evidence>
<feature type="domain" description="Pyridoxamine kinase/Phosphomethylpyrimidine kinase" evidence="7">
    <location>
        <begin position="32"/>
        <end position="260"/>
    </location>
</feature>
<dbReference type="EMBL" id="DVLW01000217">
    <property type="protein sequence ID" value="HIT95102.1"/>
    <property type="molecule type" value="Genomic_DNA"/>
</dbReference>
<dbReference type="InterPro" id="IPR013749">
    <property type="entry name" value="PM/HMP-P_kinase-1"/>
</dbReference>
<dbReference type="GO" id="GO:0008478">
    <property type="term" value="F:pyridoxal kinase activity"/>
    <property type="evidence" value="ECO:0007669"/>
    <property type="project" value="UniProtKB-EC"/>
</dbReference>
<dbReference type="CDD" id="cd01173">
    <property type="entry name" value="pyridoxal_pyridoxamine_kinase"/>
    <property type="match status" value="1"/>
</dbReference>
<evidence type="ECO:0000313" key="8">
    <source>
        <dbReference type="EMBL" id="HIT95102.1"/>
    </source>
</evidence>
<evidence type="ECO:0000256" key="4">
    <source>
        <dbReference type="ARBA" id="ARBA00022777"/>
    </source>
</evidence>
<accession>A0A9D1H737</accession>
<dbReference type="GO" id="GO:0008902">
    <property type="term" value="F:hydroxymethylpyrimidine kinase activity"/>
    <property type="evidence" value="ECO:0007669"/>
    <property type="project" value="TreeGrafter"/>
</dbReference>
<evidence type="ECO:0000256" key="2">
    <source>
        <dbReference type="ARBA" id="ARBA00022679"/>
    </source>
</evidence>
<organism evidence="8 9">
    <name type="scientific">Candidatus Faecivivens stercoripullorum</name>
    <dbReference type="NCBI Taxonomy" id="2840805"/>
    <lineage>
        <taxon>Bacteria</taxon>
        <taxon>Bacillati</taxon>
        <taxon>Bacillota</taxon>
        <taxon>Clostridia</taxon>
        <taxon>Eubacteriales</taxon>
        <taxon>Oscillospiraceae</taxon>
        <taxon>Oscillospiraceae incertae sedis</taxon>
        <taxon>Candidatus Faecivivens</taxon>
    </lineage>
</organism>
<dbReference type="Proteomes" id="UP000824160">
    <property type="component" value="Unassembled WGS sequence"/>
</dbReference>
<sequence>MLQRPPRVAAIHDLSGFGRCSLTVILPVLSVMKVQVCPVTTAVLSTHTGGLGDVVVKDLTDMLQPALGHYKRLGLEFECIYTGWLGSSEQVDICLDYFKSYPDALAVVDPVLGDHGKPYRTSTSEQIARMSELVAVADVITPNLTEAALLLGEEYPAAPLRQQEARRLLSRLASLGPRYVVITGVDMADDHIANIGYDREKGQYWRVDCNYVPASYPGTGDIFASVLVGGLLGGDSLPMAIERATRFLEIAVRTTFSYGSDTRYGVMLESCLSWLTTPQTFERYRLL</sequence>
<dbReference type="PANTHER" id="PTHR20858">
    <property type="entry name" value="PHOSPHOMETHYLPYRIMIDINE KINASE"/>
    <property type="match status" value="1"/>
</dbReference>
<keyword evidence="5" id="KW-0067">ATP-binding</keyword>
<keyword evidence="3" id="KW-0547">Nucleotide-binding</keyword>
<comment type="caution">
    <text evidence="8">The sequence shown here is derived from an EMBL/GenBank/DDBJ whole genome shotgun (WGS) entry which is preliminary data.</text>
</comment>
<dbReference type="GO" id="GO:0009443">
    <property type="term" value="P:pyridoxal 5'-phosphate salvage"/>
    <property type="evidence" value="ECO:0007669"/>
    <property type="project" value="InterPro"/>
</dbReference>
<dbReference type="GO" id="GO:0009228">
    <property type="term" value="P:thiamine biosynthetic process"/>
    <property type="evidence" value="ECO:0007669"/>
    <property type="project" value="UniProtKB-KW"/>
</dbReference>
<keyword evidence="4 8" id="KW-0418">Kinase</keyword>
<evidence type="ECO:0000256" key="6">
    <source>
        <dbReference type="ARBA" id="ARBA00022977"/>
    </source>
</evidence>
<reference evidence="8" key="2">
    <citation type="journal article" date="2021" name="PeerJ">
        <title>Extensive microbial diversity within the chicken gut microbiome revealed by metagenomics and culture.</title>
        <authorList>
            <person name="Gilroy R."/>
            <person name="Ravi A."/>
            <person name="Getino M."/>
            <person name="Pursley I."/>
            <person name="Horton D.L."/>
            <person name="Alikhan N.F."/>
            <person name="Baker D."/>
            <person name="Gharbi K."/>
            <person name="Hall N."/>
            <person name="Watson M."/>
            <person name="Adriaenssens E.M."/>
            <person name="Foster-Nyarko E."/>
            <person name="Jarju S."/>
            <person name="Secka A."/>
            <person name="Antonio M."/>
            <person name="Oren A."/>
            <person name="Chaudhuri R.R."/>
            <person name="La Ragione R."/>
            <person name="Hildebrand F."/>
            <person name="Pallen M.J."/>
        </authorList>
    </citation>
    <scope>NUCLEOTIDE SEQUENCE</scope>
    <source>
        <strain evidence="8">ChiBcec7-5410</strain>
    </source>
</reference>
<dbReference type="SUPFAM" id="SSF53613">
    <property type="entry name" value="Ribokinase-like"/>
    <property type="match status" value="1"/>
</dbReference>
<dbReference type="PANTHER" id="PTHR20858:SF17">
    <property type="entry name" value="HYDROXYMETHYLPYRIMIDINE_PHOSPHOMETHYLPYRIMIDINE KINASE THI20-RELATED"/>
    <property type="match status" value="1"/>
</dbReference>
<dbReference type="Pfam" id="PF08543">
    <property type="entry name" value="Phos_pyr_kin"/>
    <property type="match status" value="1"/>
</dbReference>
<dbReference type="InterPro" id="IPR004625">
    <property type="entry name" value="PyrdxlKinase"/>
</dbReference>
<evidence type="ECO:0000259" key="7">
    <source>
        <dbReference type="Pfam" id="PF08543"/>
    </source>
</evidence>
<reference evidence="8" key="1">
    <citation type="submission" date="2020-10" db="EMBL/GenBank/DDBJ databases">
        <authorList>
            <person name="Gilroy R."/>
        </authorList>
    </citation>
    <scope>NUCLEOTIDE SEQUENCE</scope>
    <source>
        <strain evidence="8">ChiBcec7-5410</strain>
    </source>
</reference>
<dbReference type="EC" id="2.7.1.35" evidence="1"/>
<evidence type="ECO:0000313" key="9">
    <source>
        <dbReference type="Proteomes" id="UP000824160"/>
    </source>
</evidence>
<dbReference type="GO" id="GO:0008972">
    <property type="term" value="F:phosphomethylpyrimidine kinase activity"/>
    <property type="evidence" value="ECO:0007669"/>
    <property type="project" value="TreeGrafter"/>
</dbReference>
<dbReference type="GO" id="GO:0005829">
    <property type="term" value="C:cytosol"/>
    <property type="evidence" value="ECO:0007669"/>
    <property type="project" value="TreeGrafter"/>
</dbReference>
<evidence type="ECO:0000256" key="5">
    <source>
        <dbReference type="ARBA" id="ARBA00022840"/>
    </source>
</evidence>
<dbReference type="NCBIfam" id="NF005491">
    <property type="entry name" value="PRK07105.1"/>
    <property type="match status" value="1"/>
</dbReference>
<keyword evidence="6" id="KW-0784">Thiamine biosynthesis</keyword>